<keyword evidence="4" id="KW-0418">Kinase</keyword>
<dbReference type="Pfam" id="PF01607">
    <property type="entry name" value="CBM_14"/>
    <property type="match status" value="1"/>
</dbReference>
<dbReference type="SUPFAM" id="SSF57625">
    <property type="entry name" value="Invertebrate chitin-binding proteins"/>
    <property type="match status" value="1"/>
</dbReference>
<dbReference type="InterPro" id="IPR036508">
    <property type="entry name" value="Chitin-bd_dom_sf"/>
</dbReference>
<accession>A0A443RPW0</accession>
<name>A0A443RPW0_9ACAR</name>
<protein>
    <submittedName>
        <fullName evidence="4">Putative serine/threonine-protein kinase tsuA-like protein</fullName>
    </submittedName>
</protein>
<dbReference type="GO" id="GO:0008061">
    <property type="term" value="F:chitin binding"/>
    <property type="evidence" value="ECO:0007669"/>
    <property type="project" value="InterPro"/>
</dbReference>
<gene>
    <name evidence="4" type="ORF">B4U79_14625</name>
</gene>
<evidence type="ECO:0000313" key="5">
    <source>
        <dbReference type="Proteomes" id="UP000285301"/>
    </source>
</evidence>
<dbReference type="OrthoDB" id="6364363at2759"/>
<dbReference type="PANTHER" id="PTHR22933:SF43">
    <property type="entry name" value="LP10131P"/>
    <property type="match status" value="1"/>
</dbReference>
<dbReference type="EMBL" id="NCKU01000098">
    <property type="protein sequence ID" value="RWS17282.1"/>
    <property type="molecule type" value="Genomic_DNA"/>
</dbReference>
<evidence type="ECO:0000313" key="4">
    <source>
        <dbReference type="EMBL" id="RWS17282.1"/>
    </source>
</evidence>
<keyword evidence="5" id="KW-1185">Reference proteome</keyword>
<keyword evidence="4" id="KW-0808">Transferase</keyword>
<feature type="domain" description="Chitin-binding type-2" evidence="3">
    <location>
        <begin position="59"/>
        <end position="116"/>
    </location>
</feature>
<sequence length="173" mass="19917">MFFAVLFLLVSQTDSAVVNVVHFPAFSVLDTNSESDENDGTFGKAGEDYPAFHEVPETKFTCEQLMSGYYADIESGCQSFHYCFRETKTSFLCQNGTLFNQKVFTCDWWFNVDCKRSTQFYALNKFLYKVPDLKALNYVKRIAARIPQINEDWSENDDENSTGGYENEETIRS</sequence>
<feature type="chain" id="PRO_5019096983" evidence="2">
    <location>
        <begin position="16"/>
        <end position="173"/>
    </location>
</feature>
<dbReference type="PANTHER" id="PTHR22933">
    <property type="entry name" value="FI18007P1-RELATED"/>
    <property type="match status" value="1"/>
</dbReference>
<dbReference type="AlphaFoldDB" id="A0A443RPW0"/>
<organism evidence="4 5">
    <name type="scientific">Dinothrombium tinctorium</name>
    <dbReference type="NCBI Taxonomy" id="1965070"/>
    <lineage>
        <taxon>Eukaryota</taxon>
        <taxon>Metazoa</taxon>
        <taxon>Ecdysozoa</taxon>
        <taxon>Arthropoda</taxon>
        <taxon>Chelicerata</taxon>
        <taxon>Arachnida</taxon>
        <taxon>Acari</taxon>
        <taxon>Acariformes</taxon>
        <taxon>Trombidiformes</taxon>
        <taxon>Prostigmata</taxon>
        <taxon>Anystina</taxon>
        <taxon>Parasitengona</taxon>
        <taxon>Trombidioidea</taxon>
        <taxon>Trombidiidae</taxon>
        <taxon>Dinothrombium</taxon>
    </lineage>
</organism>
<dbReference type="PROSITE" id="PS50940">
    <property type="entry name" value="CHIT_BIND_II"/>
    <property type="match status" value="1"/>
</dbReference>
<proteinExistence type="predicted"/>
<dbReference type="STRING" id="1965070.A0A443RPW0"/>
<feature type="signal peptide" evidence="2">
    <location>
        <begin position="1"/>
        <end position="15"/>
    </location>
</feature>
<dbReference type="GO" id="GO:0016301">
    <property type="term" value="F:kinase activity"/>
    <property type="evidence" value="ECO:0007669"/>
    <property type="project" value="UniProtKB-KW"/>
</dbReference>
<keyword evidence="2" id="KW-0732">Signal</keyword>
<evidence type="ECO:0000256" key="2">
    <source>
        <dbReference type="SAM" id="SignalP"/>
    </source>
</evidence>
<dbReference type="SMART" id="SM00494">
    <property type="entry name" value="ChtBD2"/>
    <property type="match status" value="1"/>
</dbReference>
<dbReference type="Gene3D" id="2.170.140.10">
    <property type="entry name" value="Chitin binding domain"/>
    <property type="match status" value="1"/>
</dbReference>
<reference evidence="4 5" key="1">
    <citation type="journal article" date="2018" name="Gigascience">
        <title>Genomes of trombidid mites reveal novel predicted allergens and laterally-transferred genes associated with secondary metabolism.</title>
        <authorList>
            <person name="Dong X."/>
            <person name="Chaisiri K."/>
            <person name="Xia D."/>
            <person name="Armstrong S.D."/>
            <person name="Fang Y."/>
            <person name="Donnelly M.J."/>
            <person name="Kadowaki T."/>
            <person name="McGarry J.W."/>
            <person name="Darby A.C."/>
            <person name="Makepeace B.L."/>
        </authorList>
    </citation>
    <scope>NUCLEOTIDE SEQUENCE [LARGE SCALE GENOMIC DNA]</scope>
    <source>
        <strain evidence="4">UoL-WK</strain>
    </source>
</reference>
<dbReference type="InterPro" id="IPR052976">
    <property type="entry name" value="Scoloptoxin-like"/>
</dbReference>
<dbReference type="InterPro" id="IPR002557">
    <property type="entry name" value="Chitin-bd_dom"/>
</dbReference>
<dbReference type="GO" id="GO:0005576">
    <property type="term" value="C:extracellular region"/>
    <property type="evidence" value="ECO:0007669"/>
    <property type="project" value="InterPro"/>
</dbReference>
<comment type="caution">
    <text evidence="4">The sequence shown here is derived from an EMBL/GenBank/DDBJ whole genome shotgun (WGS) entry which is preliminary data.</text>
</comment>
<feature type="region of interest" description="Disordered" evidence="1">
    <location>
        <begin position="153"/>
        <end position="173"/>
    </location>
</feature>
<dbReference type="Proteomes" id="UP000285301">
    <property type="component" value="Unassembled WGS sequence"/>
</dbReference>
<evidence type="ECO:0000259" key="3">
    <source>
        <dbReference type="PROSITE" id="PS50940"/>
    </source>
</evidence>
<evidence type="ECO:0000256" key="1">
    <source>
        <dbReference type="SAM" id="MobiDB-lite"/>
    </source>
</evidence>